<sequence>MFCISIEGMAQIPSTYQVGRWYKFKTAAVTYTWDDNTSNQLPVAIPLFNQYNFKTTMFVVTNWGPNWSQLNTAAGNGHEIASHTVSHATLNSIGISQQETEYRNSQNTINSNVPNGKCLTIAYPNCNTGDVSTLQKYFIAGRTCSGQINSSSPTDFYNLSSIICGNTGVNTANDLNNRINNAKNSNGWCVLLFHGIDNDGGYSPIASSVLSSHLSYVNSNSADYWVGTFSNVVKYIKERNALNISETAVNNDSLRLTATDNLDNSIYDAAVTVRRQLPSGWTEAKVYLGNTLQTSTIVTVNNVKYIEFDVVPDKGTYALANKTSTSTCATVAPTVVSPITYAKGATASALTATGTSLKWYTESAGGTASTTAPVPSTATTGTKIYYVSQTLNNCEGPRAAITVNVTEGSTGGGCNETGEGAYFTGVYRNMFKELLNKSDTEINTKINNAFQQIFYGSANQKLYYEVGQDQAYILDVANNDVRSEGMSYGLMICVQLNKQAEFNKLWRWTKNYMHHTSGNLDGFFKWSLNTDGSAKDNNPAPDGEAYFATALFFAANRWGNGTGIFNYESEAQSILSKVQSKTGAGGINNLFNTNSKLITFGPNQGSYDFTDPSYNLPAFWELWARWSTSNKAFWAQTPAAARKLLRDASHSSSGLTTDYSNFDGTPKSTSFNSDSHRFMYDAWRSIMNIGMDYHWFKADALQPAIAERYLTFFKNQGSGYKNHYDWNGSNAGGDHSTGLVACNAVASLATTNTTLSTPFVQEFWNIAVPTGTYRYYDGMLYMLAILNVSGNFKVYKPACGDPCETPAPKVTAAVSYELGDVASALTAAGTSLKWYTVETGGTALASAPVPNTSAPGSVTYYVSQTLNGCEGPRAAITVKVTYTYKIYNTSIPPTIDGLVDELWNDPLITPITPTKTLVGTISNSNDLSGSAKIMWDNTNVYVLAVITDNVKTNDSPNSYEDDAVEFYFDINNDKATTYGSNDVQYTFGWNDGAVVGVLPSGRSTAGITYSSVSTTDGYIIEASIPWTTLQGTPSKDQSIGIDFMINDDDDGSGRDKKLSWNASEDNAWQDPSLLGTAVLAERIITSIGKNNQLNIEIYPNPAQEFVKVQGVQGNFEYHIWDNSGRLIEQGKSDGQIETGNLKSGIYALMIQQETLNSVVKIVIK</sequence>
<evidence type="ECO:0000259" key="10">
    <source>
        <dbReference type="Pfam" id="PF01522"/>
    </source>
</evidence>
<feature type="domain" description="Ig-like" evidence="13">
    <location>
        <begin position="332"/>
        <end position="406"/>
    </location>
</feature>
<comment type="similarity">
    <text evidence="3">Belongs to the glycosyl hydrolase 8 (cellulase D) family.</text>
</comment>
<dbReference type="Gene3D" id="3.20.20.370">
    <property type="entry name" value="Glycoside hydrolase/deacetylase"/>
    <property type="match status" value="1"/>
</dbReference>
<dbReference type="GO" id="GO:0030246">
    <property type="term" value="F:carbohydrate binding"/>
    <property type="evidence" value="ECO:0007669"/>
    <property type="project" value="InterPro"/>
</dbReference>
<keyword evidence="6 14" id="KW-0378">Hydrolase</keyword>
<dbReference type="Pfam" id="PF18962">
    <property type="entry name" value="Por_Secre_tail"/>
    <property type="match status" value="1"/>
</dbReference>
<dbReference type="PANTHER" id="PTHR34216">
    <property type="match status" value="1"/>
</dbReference>
<dbReference type="EMBL" id="BBLT01000007">
    <property type="protein sequence ID" value="GAL86385.1"/>
    <property type="molecule type" value="Genomic_DNA"/>
</dbReference>
<feature type="domain" description="NodB homology" evidence="10">
    <location>
        <begin position="26"/>
        <end position="127"/>
    </location>
</feature>
<dbReference type="InterPro" id="IPR012341">
    <property type="entry name" value="6hp_glycosidase-like_sf"/>
</dbReference>
<reference evidence="14 15" key="1">
    <citation type="submission" date="2014-09" db="EMBL/GenBank/DDBJ databases">
        <title>Sporocytophaga myxococcoides PG-01 genome sequencing.</title>
        <authorList>
            <person name="Liu L."/>
            <person name="Gao P.J."/>
            <person name="Chen G.J."/>
            <person name="Wang L.S."/>
        </authorList>
    </citation>
    <scope>NUCLEOTIDE SEQUENCE [LARGE SCALE GENOMIC DNA]</scope>
    <source>
        <strain evidence="14 15">PG-01</strain>
    </source>
</reference>
<dbReference type="PANTHER" id="PTHR34216:SF3">
    <property type="entry name" value="POLY-BETA-1,6-N-ACETYL-D-GLUCOSAMINE N-DEACETYLASE"/>
    <property type="match status" value="1"/>
</dbReference>
<dbReference type="GO" id="GO:0016810">
    <property type="term" value="F:hydrolase activity, acting on carbon-nitrogen (but not peptide) bonds"/>
    <property type="evidence" value="ECO:0007669"/>
    <property type="project" value="InterPro"/>
</dbReference>
<evidence type="ECO:0000259" key="11">
    <source>
        <dbReference type="Pfam" id="PF06452"/>
    </source>
</evidence>
<dbReference type="NCBIfam" id="TIGR04183">
    <property type="entry name" value="Por_Secre_tail"/>
    <property type="match status" value="1"/>
</dbReference>
<dbReference type="InterPro" id="IPR011330">
    <property type="entry name" value="Glyco_hydro/deAcase_b/a-brl"/>
</dbReference>
<comment type="subcellular location">
    <subcellularLocation>
        <location evidence="2">Secreted</location>
    </subcellularLocation>
</comment>
<comment type="caution">
    <text evidence="14">The sequence shown here is derived from an EMBL/GenBank/DDBJ whole genome shotgun (WGS) entry which is preliminary data.</text>
</comment>
<evidence type="ECO:0000259" key="13">
    <source>
        <dbReference type="Pfam" id="PF19081"/>
    </source>
</evidence>
<gene>
    <name evidence="14" type="ORF">MYP_3614</name>
</gene>
<name>A0A098LHG5_9BACT</name>
<dbReference type="SUPFAM" id="SSF88713">
    <property type="entry name" value="Glycoside hydrolase/deacetylase"/>
    <property type="match status" value="1"/>
</dbReference>
<dbReference type="InterPro" id="IPR051398">
    <property type="entry name" value="Polysacch_Deacetylase"/>
</dbReference>
<dbReference type="SUPFAM" id="SSF49344">
    <property type="entry name" value="CBD9-like"/>
    <property type="match status" value="1"/>
</dbReference>
<accession>A0A098LHG5</accession>
<dbReference type="InterPro" id="IPR008928">
    <property type="entry name" value="6-hairpin_glycosidase_sf"/>
</dbReference>
<dbReference type="InterPro" id="IPR002509">
    <property type="entry name" value="NODB_dom"/>
</dbReference>
<dbReference type="CDD" id="cd09619">
    <property type="entry name" value="CBM9_like_4"/>
    <property type="match status" value="1"/>
</dbReference>
<dbReference type="eggNOG" id="COG3405">
    <property type="taxonomic scope" value="Bacteria"/>
</dbReference>
<dbReference type="Gene3D" id="2.60.40.1190">
    <property type="match status" value="1"/>
</dbReference>
<dbReference type="AlphaFoldDB" id="A0A098LHG5"/>
<evidence type="ECO:0000259" key="12">
    <source>
        <dbReference type="Pfam" id="PF18962"/>
    </source>
</evidence>
<dbReference type="CDD" id="cd10967">
    <property type="entry name" value="CE4_GLA_like_6s"/>
    <property type="match status" value="1"/>
</dbReference>
<dbReference type="PRINTS" id="PR00735">
    <property type="entry name" value="GLHYDRLASE8"/>
</dbReference>
<dbReference type="GO" id="GO:0045493">
    <property type="term" value="P:xylan catabolic process"/>
    <property type="evidence" value="ECO:0007669"/>
    <property type="project" value="UniProtKB-KW"/>
</dbReference>
<dbReference type="SUPFAM" id="SSF48208">
    <property type="entry name" value="Six-hairpin glycosidases"/>
    <property type="match status" value="1"/>
</dbReference>
<dbReference type="Pfam" id="PF01522">
    <property type="entry name" value="Polysacc_deac_1"/>
    <property type="match status" value="1"/>
</dbReference>
<dbReference type="Gene3D" id="1.50.10.10">
    <property type="match status" value="1"/>
</dbReference>
<dbReference type="GO" id="GO:0008810">
    <property type="term" value="F:cellulase activity"/>
    <property type="evidence" value="ECO:0007669"/>
    <property type="project" value="UniProtKB-EC"/>
</dbReference>
<dbReference type="InterPro" id="IPR026444">
    <property type="entry name" value="Secre_tail"/>
</dbReference>
<evidence type="ECO:0000256" key="8">
    <source>
        <dbReference type="ARBA" id="ARBA00023295"/>
    </source>
</evidence>
<dbReference type="Proteomes" id="UP000030185">
    <property type="component" value="Unassembled WGS sequence"/>
</dbReference>
<evidence type="ECO:0000256" key="1">
    <source>
        <dbReference type="ARBA" id="ARBA00000966"/>
    </source>
</evidence>
<evidence type="ECO:0000313" key="15">
    <source>
        <dbReference type="Proteomes" id="UP000030185"/>
    </source>
</evidence>
<evidence type="ECO:0000256" key="7">
    <source>
        <dbReference type="ARBA" id="ARBA00023001"/>
    </source>
</evidence>
<dbReference type="eggNOG" id="COG0726">
    <property type="taxonomic scope" value="Bacteria"/>
</dbReference>
<dbReference type="InterPro" id="IPR002037">
    <property type="entry name" value="Glyco_hydro_8"/>
</dbReference>
<dbReference type="InterPro" id="IPR010502">
    <property type="entry name" value="Carb-bd_dom_fam9"/>
</dbReference>
<dbReference type="Pfam" id="PF01270">
    <property type="entry name" value="Glyco_hydro_8"/>
    <property type="match status" value="1"/>
</dbReference>
<keyword evidence="5" id="KW-0732">Signal</keyword>
<feature type="domain" description="Carbohydrate-binding" evidence="11">
    <location>
        <begin position="895"/>
        <end position="1081"/>
    </location>
</feature>
<keyword evidence="9" id="KW-0119">Carbohydrate metabolism</keyword>
<keyword evidence="9" id="KW-0624">Polysaccharide degradation</keyword>
<evidence type="ECO:0000256" key="4">
    <source>
        <dbReference type="ARBA" id="ARBA00012601"/>
    </source>
</evidence>
<dbReference type="GO" id="GO:0005576">
    <property type="term" value="C:extracellular region"/>
    <property type="evidence" value="ECO:0007669"/>
    <property type="project" value="UniProtKB-SubCell"/>
</dbReference>
<dbReference type="Pfam" id="PF06452">
    <property type="entry name" value="CBM9_1"/>
    <property type="match status" value="1"/>
</dbReference>
<dbReference type="STRING" id="153721.MYP_3614"/>
<evidence type="ECO:0000256" key="3">
    <source>
        <dbReference type="ARBA" id="ARBA00009209"/>
    </source>
</evidence>
<comment type="catalytic activity">
    <reaction evidence="1">
        <text>Endohydrolysis of (1-&gt;4)-beta-D-glucosidic linkages in cellulose, lichenin and cereal beta-D-glucans.</text>
        <dbReference type="EC" id="3.2.1.4"/>
    </reaction>
</comment>
<evidence type="ECO:0000256" key="5">
    <source>
        <dbReference type="ARBA" id="ARBA00022729"/>
    </source>
</evidence>
<keyword evidence="14" id="KW-0858">Xylan degradation</keyword>
<dbReference type="Pfam" id="PF19081">
    <property type="entry name" value="Ig_7"/>
    <property type="match status" value="2"/>
</dbReference>
<dbReference type="GO" id="GO:0030245">
    <property type="term" value="P:cellulose catabolic process"/>
    <property type="evidence" value="ECO:0007669"/>
    <property type="project" value="UniProtKB-KW"/>
</dbReference>
<feature type="domain" description="Secretion system C-terminal sorting" evidence="12">
    <location>
        <begin position="1097"/>
        <end position="1163"/>
    </location>
</feature>
<proteinExistence type="inferred from homology"/>
<evidence type="ECO:0000313" key="14">
    <source>
        <dbReference type="EMBL" id="GAL86385.1"/>
    </source>
</evidence>
<evidence type="ECO:0000256" key="2">
    <source>
        <dbReference type="ARBA" id="ARBA00004613"/>
    </source>
</evidence>
<organism evidence="14 15">
    <name type="scientific">Sporocytophaga myxococcoides</name>
    <dbReference type="NCBI Taxonomy" id="153721"/>
    <lineage>
        <taxon>Bacteria</taxon>
        <taxon>Pseudomonadati</taxon>
        <taxon>Bacteroidota</taxon>
        <taxon>Cytophagia</taxon>
        <taxon>Cytophagales</taxon>
        <taxon>Cytophagaceae</taxon>
        <taxon>Sporocytophaga</taxon>
    </lineage>
</organism>
<keyword evidence="7" id="KW-0136">Cellulose degradation</keyword>
<dbReference type="InterPro" id="IPR044023">
    <property type="entry name" value="Ig_7"/>
</dbReference>
<dbReference type="EC" id="3.2.1.4" evidence="4"/>
<protein>
    <recommendedName>
        <fullName evidence="4">cellulase</fullName>
        <ecNumber evidence="4">3.2.1.4</ecNumber>
    </recommendedName>
</protein>
<keyword evidence="8 14" id="KW-0326">Glycosidase</keyword>
<keyword evidence="15" id="KW-1185">Reference proteome</keyword>
<evidence type="ECO:0000256" key="9">
    <source>
        <dbReference type="ARBA" id="ARBA00023326"/>
    </source>
</evidence>
<feature type="domain" description="Ig-like" evidence="13">
    <location>
        <begin position="826"/>
        <end position="881"/>
    </location>
</feature>
<evidence type="ECO:0000256" key="6">
    <source>
        <dbReference type="ARBA" id="ARBA00022801"/>
    </source>
</evidence>